<evidence type="ECO:0000256" key="7">
    <source>
        <dbReference type="ARBA" id="ARBA00022840"/>
    </source>
</evidence>
<dbReference type="SMART" id="SM00388">
    <property type="entry name" value="HisKA"/>
    <property type="match status" value="1"/>
</dbReference>
<dbReference type="SUPFAM" id="SSF47384">
    <property type="entry name" value="Homodimeric domain of signal transducing histidine kinase"/>
    <property type="match status" value="1"/>
</dbReference>
<dbReference type="InterPro" id="IPR003594">
    <property type="entry name" value="HATPase_dom"/>
</dbReference>
<reference evidence="13" key="1">
    <citation type="submission" date="2017-01" db="EMBL/GenBank/DDBJ databases">
        <authorList>
            <person name="Mah S.A."/>
            <person name="Swanson W.J."/>
            <person name="Moy G.W."/>
            <person name="Vacquier V.D."/>
        </authorList>
    </citation>
    <scope>NUCLEOTIDE SEQUENCE [LARGE SCALE GENOMIC DNA]</scope>
    <source>
        <strain evidence="13">124861</strain>
    </source>
</reference>
<gene>
    <name evidence="12" type="ORF">BV912_05840</name>
</gene>
<dbReference type="Gene3D" id="3.40.190.10">
    <property type="entry name" value="Periplasmic binding protein-like II"/>
    <property type="match status" value="2"/>
</dbReference>
<evidence type="ECO:0000259" key="11">
    <source>
        <dbReference type="PROSITE" id="PS50109"/>
    </source>
</evidence>
<keyword evidence="8" id="KW-0902">Two-component regulatory system</keyword>
<dbReference type="OrthoDB" id="8559580at2"/>
<dbReference type="SUPFAM" id="SSF55874">
    <property type="entry name" value="ATPase domain of HSP90 chaperone/DNA topoisomerase II/histidine kinase"/>
    <property type="match status" value="1"/>
</dbReference>
<dbReference type="PANTHER" id="PTHR43065">
    <property type="entry name" value="SENSOR HISTIDINE KINASE"/>
    <property type="match status" value="1"/>
</dbReference>
<evidence type="ECO:0000313" key="13">
    <source>
        <dbReference type="Proteomes" id="UP000193303"/>
    </source>
</evidence>
<keyword evidence="3" id="KW-0597">Phosphoprotein</keyword>
<evidence type="ECO:0000256" key="2">
    <source>
        <dbReference type="ARBA" id="ARBA00012438"/>
    </source>
</evidence>
<dbReference type="EMBL" id="MTAB01000010">
    <property type="protein sequence ID" value="OSI22045.1"/>
    <property type="molecule type" value="Genomic_DNA"/>
</dbReference>
<dbReference type="CDD" id="cd00082">
    <property type="entry name" value="HisKA"/>
    <property type="match status" value="1"/>
</dbReference>
<dbReference type="Gene3D" id="3.30.565.10">
    <property type="entry name" value="Histidine kinase-like ATPase, C-terminal domain"/>
    <property type="match status" value="1"/>
</dbReference>
<dbReference type="PANTHER" id="PTHR43065:SF10">
    <property type="entry name" value="PEROXIDE STRESS-ACTIVATED HISTIDINE KINASE MAK3"/>
    <property type="match status" value="1"/>
</dbReference>
<dbReference type="GO" id="GO:0000155">
    <property type="term" value="F:phosphorelay sensor kinase activity"/>
    <property type="evidence" value="ECO:0007669"/>
    <property type="project" value="InterPro"/>
</dbReference>
<organism evidence="12 13">
    <name type="scientific">Neisseria dumasiana</name>
    <dbReference type="NCBI Taxonomy" id="1931275"/>
    <lineage>
        <taxon>Bacteria</taxon>
        <taxon>Pseudomonadati</taxon>
        <taxon>Pseudomonadota</taxon>
        <taxon>Betaproteobacteria</taxon>
        <taxon>Neisseriales</taxon>
        <taxon>Neisseriaceae</taxon>
        <taxon>Neisseria</taxon>
    </lineage>
</organism>
<evidence type="ECO:0000256" key="4">
    <source>
        <dbReference type="ARBA" id="ARBA00022679"/>
    </source>
</evidence>
<dbReference type="Gene3D" id="1.10.287.130">
    <property type="match status" value="1"/>
</dbReference>
<dbReference type="PROSITE" id="PS50109">
    <property type="entry name" value="HIS_KIN"/>
    <property type="match status" value="1"/>
</dbReference>
<evidence type="ECO:0000256" key="5">
    <source>
        <dbReference type="ARBA" id="ARBA00022741"/>
    </source>
</evidence>
<dbReference type="InterPro" id="IPR036890">
    <property type="entry name" value="HATPase_C_sf"/>
</dbReference>
<evidence type="ECO:0000256" key="1">
    <source>
        <dbReference type="ARBA" id="ARBA00000085"/>
    </source>
</evidence>
<dbReference type="Proteomes" id="UP000193303">
    <property type="component" value="Unassembled WGS sequence"/>
</dbReference>
<dbReference type="AlphaFoldDB" id="A0A1X3DIB5"/>
<comment type="catalytic activity">
    <reaction evidence="1">
        <text>ATP + protein L-histidine = ADP + protein N-phospho-L-histidine.</text>
        <dbReference type="EC" id="2.7.13.3"/>
    </reaction>
</comment>
<feature type="chain" id="PRO_5012530122" description="histidine kinase" evidence="10">
    <location>
        <begin position="20"/>
        <end position="574"/>
    </location>
</feature>
<dbReference type="STRING" id="1931275.BV914_04775"/>
<protein>
    <recommendedName>
        <fullName evidence="2">histidine kinase</fullName>
        <ecNumber evidence="2">2.7.13.3</ecNumber>
    </recommendedName>
</protein>
<dbReference type="GO" id="GO:0005524">
    <property type="term" value="F:ATP binding"/>
    <property type="evidence" value="ECO:0007669"/>
    <property type="project" value="UniProtKB-KW"/>
</dbReference>
<keyword evidence="4" id="KW-0808">Transferase</keyword>
<evidence type="ECO:0000256" key="6">
    <source>
        <dbReference type="ARBA" id="ARBA00022777"/>
    </source>
</evidence>
<dbReference type="InterPro" id="IPR005467">
    <property type="entry name" value="His_kinase_dom"/>
</dbReference>
<evidence type="ECO:0000256" key="9">
    <source>
        <dbReference type="SAM" id="Phobius"/>
    </source>
</evidence>
<accession>A0A1X3DIB5</accession>
<feature type="transmembrane region" description="Helical" evidence="9">
    <location>
        <begin position="302"/>
        <end position="326"/>
    </location>
</feature>
<dbReference type="InterPro" id="IPR003661">
    <property type="entry name" value="HisK_dim/P_dom"/>
</dbReference>
<keyword evidence="7" id="KW-0067">ATP-binding</keyword>
<dbReference type="PRINTS" id="PR00344">
    <property type="entry name" value="BCTRLSENSOR"/>
</dbReference>
<dbReference type="RefSeq" id="WP_085359088.1">
    <property type="nucleotide sequence ID" value="NZ_MTAB01000010.1"/>
</dbReference>
<dbReference type="SMART" id="SM00387">
    <property type="entry name" value="HATPase_c"/>
    <property type="match status" value="1"/>
</dbReference>
<feature type="domain" description="Histidine kinase" evidence="11">
    <location>
        <begin position="361"/>
        <end position="571"/>
    </location>
</feature>
<dbReference type="Pfam" id="PF00512">
    <property type="entry name" value="HisKA"/>
    <property type="match status" value="1"/>
</dbReference>
<keyword evidence="9" id="KW-0812">Transmembrane</keyword>
<dbReference type="Pfam" id="PF02518">
    <property type="entry name" value="HATPase_c"/>
    <property type="match status" value="1"/>
</dbReference>
<keyword evidence="10" id="KW-0732">Signal</keyword>
<name>A0A1X3DIB5_9NEIS</name>
<dbReference type="EC" id="2.7.13.3" evidence="2"/>
<sequence>MIIRLFFCVTALFCATVSAKTWYVGVLAPQGAEAARSQWQPWLDWLGKKQEGEQFVLVPLSLNNWQKELSSQRIDFALGPQAQFVALPDTQGWRWLATARFPSGHKPKAAEQVASTIWVRADSGINSENDLRGLKIAAVDIQAFGGFMLAESALLKKGLRSGKDYQIVFTGYPVEQTLTALQKKEVDAAIAPLCLMEEWRAQQGLSESSFKPLHVHSVVNNCISGTPVFPHWVLAALPSVPEQTASHIAASLMGSTAAAGMPSWSPPVSFVEAEQVLASLGRHPLHPNWQMQWKNWLYENTILVGAVALMLVISLINYGWMGWLAYRRRKKLEQAYRQLLERDRLLAHADRMNIAGEMAAGLAHELNQPMAAIHYYAEACLQLLEAGKQPESIRKALHNIIQTTERGSHIIRNLRQWSKTPEHVYTDARIEDILQHCADWLACQKHAPQLHWQNHSGLSSIRTVAGIVEQVLMNCLLNCQQQQAKRIDITVFRRPESEELMIRIEDDAGGFNQDILAQPFIPFRSTKSDGLGLGLVICDRLLRGIGGSITLNNRDNGIAGARIDISLPERNTDA</sequence>
<evidence type="ECO:0000256" key="3">
    <source>
        <dbReference type="ARBA" id="ARBA00022553"/>
    </source>
</evidence>
<comment type="caution">
    <text evidence="12">The sequence shown here is derived from an EMBL/GenBank/DDBJ whole genome shotgun (WGS) entry which is preliminary data.</text>
</comment>
<dbReference type="SUPFAM" id="SSF53850">
    <property type="entry name" value="Periplasmic binding protein-like II"/>
    <property type="match status" value="1"/>
</dbReference>
<keyword evidence="9" id="KW-0472">Membrane</keyword>
<evidence type="ECO:0000256" key="8">
    <source>
        <dbReference type="ARBA" id="ARBA00023012"/>
    </source>
</evidence>
<keyword evidence="6 12" id="KW-0418">Kinase</keyword>
<keyword evidence="5" id="KW-0547">Nucleotide-binding</keyword>
<dbReference type="Pfam" id="PF12974">
    <property type="entry name" value="Phosphonate-bd"/>
    <property type="match status" value="1"/>
</dbReference>
<evidence type="ECO:0000313" key="12">
    <source>
        <dbReference type="EMBL" id="OSI22045.1"/>
    </source>
</evidence>
<evidence type="ECO:0000256" key="10">
    <source>
        <dbReference type="SAM" id="SignalP"/>
    </source>
</evidence>
<keyword evidence="9" id="KW-1133">Transmembrane helix</keyword>
<feature type="signal peptide" evidence="10">
    <location>
        <begin position="1"/>
        <end position="19"/>
    </location>
</feature>
<dbReference type="InterPro" id="IPR004358">
    <property type="entry name" value="Sig_transdc_His_kin-like_C"/>
</dbReference>
<proteinExistence type="predicted"/>
<dbReference type="InterPro" id="IPR036097">
    <property type="entry name" value="HisK_dim/P_sf"/>
</dbReference>